<dbReference type="Gene3D" id="3.40.190.10">
    <property type="entry name" value="Periplasmic binding protein-like II"/>
    <property type="match status" value="2"/>
</dbReference>
<dbReference type="Pfam" id="PF00800">
    <property type="entry name" value="PDT"/>
    <property type="match status" value="1"/>
</dbReference>
<evidence type="ECO:0000256" key="6">
    <source>
        <dbReference type="ARBA" id="ARBA00013147"/>
    </source>
</evidence>
<evidence type="ECO:0000256" key="11">
    <source>
        <dbReference type="ARBA" id="ARBA00023141"/>
    </source>
</evidence>
<keyword evidence="11" id="KW-0057">Aromatic amino acid biosynthesis</keyword>
<gene>
    <name evidence="23" type="ORF">IAD17_02270</name>
</gene>
<name>A0A9D1L4E5_9ACTN</name>
<dbReference type="CDD" id="cd04905">
    <property type="entry name" value="ACT_CM-PDT"/>
    <property type="match status" value="1"/>
</dbReference>
<dbReference type="InterPro" id="IPR008242">
    <property type="entry name" value="Chor_mutase/pphenate_deHydtase"/>
</dbReference>
<evidence type="ECO:0000256" key="19">
    <source>
        <dbReference type="PIRSR" id="PIRSR001500-2"/>
    </source>
</evidence>
<feature type="domain" description="ACT" evidence="22">
    <location>
        <begin position="302"/>
        <end position="379"/>
    </location>
</feature>
<sequence>MKDIRTLRKDIDSIDTQILDLFAQRMDCVSQVAEYKREHGLPVLDRTRERAKLADVASRAPENLGNSAQVLFSVLMDLAKADEGNRMGSSSKLVERIKRARRSTPELFPQTARVACQGVEGAYSQVAADRLFKHPDISYVRTFADVFEAVENGRCQYGVVPVENSTAGSVNQVYDLLARYKCHIVRTFRLKVDHCLLAKPGAELSTIRDIYSHEQAINQCSDFLASLGDSVRVHICENTAMAAQMVAESDRTDVAALSSRFCCELYGLKQLASGVQDMGNNYTRFACISKELQIFPGAERTSLMMTVGHKPGSLYRVLGRFFALDINLVKLESRPIPERDFDFMFYFDLECPVAAPEFSALISSLDDVCEEYRYLGSYSENV</sequence>
<keyword evidence="10" id="KW-0028">Amino-acid biosynthesis</keyword>
<feature type="domain" description="Chorismate mutase" evidence="20">
    <location>
        <begin position="1"/>
        <end position="87"/>
    </location>
</feature>
<comment type="function">
    <text evidence="2">Catalyzes the Claisen rearrangement of chorismate to prephenate and the decarboxylation/dehydration of prephenate to phenylpyruvate.</text>
</comment>
<dbReference type="InterPro" id="IPR045865">
    <property type="entry name" value="ACT-like_dom_sf"/>
</dbReference>
<dbReference type="Pfam" id="PF01817">
    <property type="entry name" value="CM_2"/>
    <property type="match status" value="1"/>
</dbReference>
<keyword evidence="15" id="KW-0511">Multifunctional enzyme</keyword>
<evidence type="ECO:0000256" key="12">
    <source>
        <dbReference type="ARBA" id="ARBA00023222"/>
    </source>
</evidence>
<comment type="pathway">
    <text evidence="5">Metabolic intermediate biosynthesis; prephenate biosynthesis; prephenate from chorismate: step 1/1.</text>
</comment>
<dbReference type="AlphaFoldDB" id="A0A9D1L4E5"/>
<evidence type="ECO:0000313" key="23">
    <source>
        <dbReference type="EMBL" id="HIU23735.1"/>
    </source>
</evidence>
<protein>
    <recommendedName>
        <fullName evidence="7">Bifunctional chorismate mutase/prephenate dehydratase</fullName>
        <ecNumber evidence="6">4.2.1.51</ecNumber>
    </recommendedName>
    <alternativeName>
        <fullName evidence="17">Chorismate mutase-prephenate dehydratase</fullName>
    </alternativeName>
    <alternativeName>
        <fullName evidence="8">Prephenate dehydratase</fullName>
    </alternativeName>
    <alternativeName>
        <fullName evidence="16">p-protein</fullName>
    </alternativeName>
</protein>
<evidence type="ECO:0000256" key="5">
    <source>
        <dbReference type="ARBA" id="ARBA00004817"/>
    </source>
</evidence>
<dbReference type="PANTHER" id="PTHR21022:SF19">
    <property type="entry name" value="PREPHENATE DEHYDRATASE-RELATED"/>
    <property type="match status" value="1"/>
</dbReference>
<dbReference type="PROSITE" id="PS51671">
    <property type="entry name" value="ACT"/>
    <property type="match status" value="1"/>
</dbReference>
<evidence type="ECO:0000256" key="10">
    <source>
        <dbReference type="ARBA" id="ARBA00022605"/>
    </source>
</evidence>
<evidence type="ECO:0000256" key="18">
    <source>
        <dbReference type="ARBA" id="ARBA00047848"/>
    </source>
</evidence>
<comment type="catalytic activity">
    <reaction evidence="18">
        <text>prephenate + H(+) = 3-phenylpyruvate + CO2 + H2O</text>
        <dbReference type="Rhea" id="RHEA:21648"/>
        <dbReference type="ChEBI" id="CHEBI:15377"/>
        <dbReference type="ChEBI" id="CHEBI:15378"/>
        <dbReference type="ChEBI" id="CHEBI:16526"/>
        <dbReference type="ChEBI" id="CHEBI:18005"/>
        <dbReference type="ChEBI" id="CHEBI:29934"/>
        <dbReference type="EC" id="4.2.1.51"/>
    </reaction>
</comment>
<dbReference type="PROSITE" id="PS51168">
    <property type="entry name" value="CHORISMATE_MUT_2"/>
    <property type="match status" value="1"/>
</dbReference>
<comment type="caution">
    <text evidence="23">The sequence shown here is derived from an EMBL/GenBank/DDBJ whole genome shotgun (WGS) entry which is preliminary data.</text>
</comment>
<dbReference type="InterPro" id="IPR002701">
    <property type="entry name" value="CM_II_prokaryot"/>
</dbReference>
<dbReference type="InterPro" id="IPR001086">
    <property type="entry name" value="Preph_deHydtase"/>
</dbReference>
<dbReference type="GO" id="GO:0004106">
    <property type="term" value="F:chorismate mutase activity"/>
    <property type="evidence" value="ECO:0007669"/>
    <property type="project" value="UniProtKB-EC"/>
</dbReference>
<evidence type="ECO:0000256" key="8">
    <source>
        <dbReference type="ARBA" id="ARBA00021872"/>
    </source>
</evidence>
<evidence type="ECO:0000256" key="15">
    <source>
        <dbReference type="ARBA" id="ARBA00023268"/>
    </source>
</evidence>
<evidence type="ECO:0000256" key="9">
    <source>
        <dbReference type="ARBA" id="ARBA00022490"/>
    </source>
</evidence>
<comment type="catalytic activity">
    <reaction evidence="1">
        <text>chorismate = prephenate</text>
        <dbReference type="Rhea" id="RHEA:13897"/>
        <dbReference type="ChEBI" id="CHEBI:29748"/>
        <dbReference type="ChEBI" id="CHEBI:29934"/>
        <dbReference type="EC" id="5.4.99.5"/>
    </reaction>
</comment>
<evidence type="ECO:0000256" key="2">
    <source>
        <dbReference type="ARBA" id="ARBA00002364"/>
    </source>
</evidence>
<dbReference type="InterPro" id="IPR002912">
    <property type="entry name" value="ACT_dom"/>
</dbReference>
<evidence type="ECO:0000256" key="4">
    <source>
        <dbReference type="ARBA" id="ARBA00004741"/>
    </source>
</evidence>
<organism evidence="23 24">
    <name type="scientific">Candidatus Coprovicinus avistercoris</name>
    <dbReference type="NCBI Taxonomy" id="2840754"/>
    <lineage>
        <taxon>Bacteria</taxon>
        <taxon>Bacillati</taxon>
        <taxon>Actinomycetota</taxon>
        <taxon>Coriobacteriia</taxon>
        <taxon>Coriobacteriales</taxon>
        <taxon>Coriobacteriaceae</taxon>
        <taxon>Coriobacteriaceae incertae sedis</taxon>
        <taxon>Candidatus Coprovicinus</taxon>
    </lineage>
</organism>
<dbReference type="CDD" id="cd13631">
    <property type="entry name" value="PBP2_Ct-PDT_like"/>
    <property type="match status" value="1"/>
</dbReference>
<evidence type="ECO:0000256" key="14">
    <source>
        <dbReference type="ARBA" id="ARBA00023239"/>
    </source>
</evidence>
<proteinExistence type="predicted"/>
<dbReference type="SUPFAM" id="SSF48600">
    <property type="entry name" value="Chorismate mutase II"/>
    <property type="match status" value="1"/>
</dbReference>
<evidence type="ECO:0000313" key="24">
    <source>
        <dbReference type="Proteomes" id="UP000824078"/>
    </source>
</evidence>
<dbReference type="SUPFAM" id="SSF55021">
    <property type="entry name" value="ACT-like"/>
    <property type="match status" value="1"/>
</dbReference>
<dbReference type="Gene3D" id="3.30.70.260">
    <property type="match status" value="1"/>
</dbReference>
<dbReference type="GO" id="GO:0005737">
    <property type="term" value="C:cytoplasm"/>
    <property type="evidence" value="ECO:0007669"/>
    <property type="project" value="UniProtKB-SubCell"/>
</dbReference>
<reference evidence="23" key="1">
    <citation type="submission" date="2020-10" db="EMBL/GenBank/DDBJ databases">
        <authorList>
            <person name="Gilroy R."/>
        </authorList>
    </citation>
    <scope>NUCLEOTIDE SEQUENCE</scope>
    <source>
        <strain evidence="23">ChiHjej12B11-29160</strain>
    </source>
</reference>
<feature type="site" description="Essential for prephenate dehydratase activity" evidence="19">
    <location>
        <position position="283"/>
    </location>
</feature>
<keyword evidence="12" id="KW-0584">Phenylalanine biosynthesis</keyword>
<evidence type="ECO:0000256" key="16">
    <source>
        <dbReference type="ARBA" id="ARBA00031175"/>
    </source>
</evidence>
<evidence type="ECO:0000256" key="3">
    <source>
        <dbReference type="ARBA" id="ARBA00004496"/>
    </source>
</evidence>
<evidence type="ECO:0000259" key="21">
    <source>
        <dbReference type="PROSITE" id="PS51171"/>
    </source>
</evidence>
<dbReference type="PROSITE" id="PS51171">
    <property type="entry name" value="PREPHENATE_DEHYDR_3"/>
    <property type="match status" value="1"/>
</dbReference>
<dbReference type="GO" id="GO:0046417">
    <property type="term" value="P:chorismate metabolic process"/>
    <property type="evidence" value="ECO:0007669"/>
    <property type="project" value="InterPro"/>
</dbReference>
<dbReference type="GO" id="GO:0009094">
    <property type="term" value="P:L-phenylalanine biosynthetic process"/>
    <property type="evidence" value="ECO:0007669"/>
    <property type="project" value="UniProtKB-KW"/>
</dbReference>
<evidence type="ECO:0000259" key="22">
    <source>
        <dbReference type="PROSITE" id="PS51671"/>
    </source>
</evidence>
<dbReference type="InterPro" id="IPR036263">
    <property type="entry name" value="Chorismate_II_sf"/>
</dbReference>
<dbReference type="PANTHER" id="PTHR21022">
    <property type="entry name" value="PREPHENATE DEHYDRATASE P PROTEIN"/>
    <property type="match status" value="1"/>
</dbReference>
<evidence type="ECO:0000256" key="7">
    <source>
        <dbReference type="ARBA" id="ARBA00014401"/>
    </source>
</evidence>
<dbReference type="EC" id="4.2.1.51" evidence="6"/>
<accession>A0A9D1L4E5</accession>
<keyword evidence="13" id="KW-0413">Isomerase</keyword>
<keyword evidence="9" id="KW-0963">Cytoplasm</keyword>
<feature type="domain" description="Prephenate dehydratase" evidence="21">
    <location>
        <begin position="113"/>
        <end position="290"/>
    </location>
</feature>
<evidence type="ECO:0000256" key="13">
    <source>
        <dbReference type="ARBA" id="ARBA00023235"/>
    </source>
</evidence>
<dbReference type="EMBL" id="DVMQ01000007">
    <property type="protein sequence ID" value="HIU23735.1"/>
    <property type="molecule type" value="Genomic_DNA"/>
</dbReference>
<dbReference type="PIRSF" id="PIRSF001500">
    <property type="entry name" value="Chor_mut_pdt_Ppr"/>
    <property type="match status" value="1"/>
</dbReference>
<evidence type="ECO:0000256" key="1">
    <source>
        <dbReference type="ARBA" id="ARBA00000824"/>
    </source>
</evidence>
<dbReference type="Gene3D" id="1.20.59.10">
    <property type="entry name" value="Chorismate mutase"/>
    <property type="match status" value="1"/>
</dbReference>
<evidence type="ECO:0000259" key="20">
    <source>
        <dbReference type="PROSITE" id="PS51168"/>
    </source>
</evidence>
<dbReference type="InterPro" id="IPR036979">
    <property type="entry name" value="CM_dom_sf"/>
</dbReference>
<dbReference type="Proteomes" id="UP000824078">
    <property type="component" value="Unassembled WGS sequence"/>
</dbReference>
<comment type="pathway">
    <text evidence="4">Amino-acid biosynthesis; L-phenylalanine biosynthesis; phenylpyruvate from prephenate: step 1/1.</text>
</comment>
<comment type="subcellular location">
    <subcellularLocation>
        <location evidence="3">Cytoplasm</location>
    </subcellularLocation>
</comment>
<evidence type="ECO:0000256" key="17">
    <source>
        <dbReference type="ARBA" id="ARBA00031520"/>
    </source>
</evidence>
<dbReference type="SUPFAM" id="SSF53850">
    <property type="entry name" value="Periplasmic binding protein-like II"/>
    <property type="match status" value="1"/>
</dbReference>
<keyword evidence="14" id="KW-0456">Lyase</keyword>
<dbReference type="SMART" id="SM00830">
    <property type="entry name" value="CM_2"/>
    <property type="match status" value="1"/>
</dbReference>
<dbReference type="GO" id="GO:0004664">
    <property type="term" value="F:prephenate dehydratase activity"/>
    <property type="evidence" value="ECO:0007669"/>
    <property type="project" value="UniProtKB-EC"/>
</dbReference>
<reference evidence="23" key="2">
    <citation type="journal article" date="2021" name="PeerJ">
        <title>Extensive microbial diversity within the chicken gut microbiome revealed by metagenomics and culture.</title>
        <authorList>
            <person name="Gilroy R."/>
            <person name="Ravi A."/>
            <person name="Getino M."/>
            <person name="Pursley I."/>
            <person name="Horton D.L."/>
            <person name="Alikhan N.F."/>
            <person name="Baker D."/>
            <person name="Gharbi K."/>
            <person name="Hall N."/>
            <person name="Watson M."/>
            <person name="Adriaenssens E.M."/>
            <person name="Foster-Nyarko E."/>
            <person name="Jarju S."/>
            <person name="Secka A."/>
            <person name="Antonio M."/>
            <person name="Oren A."/>
            <person name="Chaudhuri R.R."/>
            <person name="La Ragione R."/>
            <person name="Hildebrand F."/>
            <person name="Pallen M.J."/>
        </authorList>
    </citation>
    <scope>NUCLEOTIDE SEQUENCE</scope>
    <source>
        <strain evidence="23">ChiHjej12B11-29160</strain>
    </source>
</reference>